<dbReference type="Pfam" id="PF03706">
    <property type="entry name" value="LPG_synthase_TM"/>
    <property type="match status" value="1"/>
</dbReference>
<feature type="transmembrane region" description="Helical" evidence="6">
    <location>
        <begin position="304"/>
        <end position="324"/>
    </location>
</feature>
<feature type="transmembrane region" description="Helical" evidence="6">
    <location>
        <begin position="157"/>
        <end position="181"/>
    </location>
</feature>
<dbReference type="RefSeq" id="WP_125942182.1">
    <property type="nucleotide sequence ID" value="NZ_PXZH01000001.1"/>
</dbReference>
<gene>
    <name evidence="6" type="primary">mprF</name>
    <name evidence="7" type="ORF">C7P63_00380</name>
</gene>
<reference evidence="7 8" key="1">
    <citation type="submission" date="2018-03" db="EMBL/GenBank/DDBJ databases">
        <authorList>
            <person name="Gulvik C.A."/>
        </authorList>
    </citation>
    <scope>NUCLEOTIDE SEQUENCE [LARGE SCALE GENOMIC DNA]</scope>
    <source>
        <strain evidence="7 8">JCM 31581</strain>
    </source>
</reference>
<evidence type="ECO:0000313" key="7">
    <source>
        <dbReference type="EMBL" id="RST89573.1"/>
    </source>
</evidence>
<feature type="transmembrane region" description="Helical" evidence="6">
    <location>
        <begin position="260"/>
        <end position="289"/>
    </location>
</feature>
<feature type="transmembrane region" description="Helical" evidence="6">
    <location>
        <begin position="45"/>
        <end position="64"/>
    </location>
</feature>
<organism evidence="7 8">
    <name type="scientific">Vagococcus humatus</name>
    <dbReference type="NCBI Taxonomy" id="1889241"/>
    <lineage>
        <taxon>Bacteria</taxon>
        <taxon>Bacillati</taxon>
        <taxon>Bacillota</taxon>
        <taxon>Bacilli</taxon>
        <taxon>Lactobacillales</taxon>
        <taxon>Enterococcaceae</taxon>
        <taxon>Vagococcus</taxon>
    </lineage>
</organism>
<name>A0A3R9YXA7_9ENTE</name>
<comment type="function">
    <text evidence="6">Catalyzes the transfer of a lysyl group from L-lysyl-tRNA(Lys) to membrane-bound phosphatidylglycerol (PG), which produces lysylphosphatidylglycerol (LPG), a major component of the bacterial membrane with a positive net charge. LPG synthesis contributes to bacterial virulence as it is involved in the resistance mechanism against cationic antimicrobial peptides (CAMP) produces by the host's immune system (defensins, cathelicidins) and by the competing microorganisms.</text>
</comment>
<keyword evidence="2" id="KW-1003">Cell membrane</keyword>
<protein>
    <recommendedName>
        <fullName evidence="6">Phosphatidylglycerol lysyltransferase</fullName>
        <ecNumber evidence="6">2.3.2.3</ecNumber>
    </recommendedName>
    <alternativeName>
        <fullName evidence="6">Lysylphosphatidylglycerol synthase</fullName>
    </alternativeName>
</protein>
<evidence type="ECO:0000256" key="1">
    <source>
        <dbReference type="ARBA" id="ARBA00004651"/>
    </source>
</evidence>
<evidence type="ECO:0000256" key="5">
    <source>
        <dbReference type="ARBA" id="ARBA00023136"/>
    </source>
</evidence>
<keyword evidence="4 6" id="KW-1133">Transmembrane helix</keyword>
<dbReference type="EMBL" id="PXZH01000001">
    <property type="protein sequence ID" value="RST89573.1"/>
    <property type="molecule type" value="Genomic_DNA"/>
</dbReference>
<dbReference type="InterPro" id="IPR022791">
    <property type="entry name" value="L-PG_synthase/AglD"/>
</dbReference>
<dbReference type="AlphaFoldDB" id="A0A3R9YXA7"/>
<keyword evidence="8" id="KW-1185">Reference proteome</keyword>
<evidence type="ECO:0000256" key="2">
    <source>
        <dbReference type="ARBA" id="ARBA00022475"/>
    </source>
</evidence>
<keyword evidence="6" id="KW-0808">Transferase</keyword>
<accession>A0A3R9YXA7</accession>
<comment type="similarity">
    <text evidence="6">Belongs to the LPG synthase family.</text>
</comment>
<dbReference type="Proteomes" id="UP000277864">
    <property type="component" value="Unassembled WGS sequence"/>
</dbReference>
<dbReference type="GO" id="GO:0005886">
    <property type="term" value="C:plasma membrane"/>
    <property type="evidence" value="ECO:0007669"/>
    <property type="project" value="UniProtKB-SubCell"/>
</dbReference>
<evidence type="ECO:0000256" key="3">
    <source>
        <dbReference type="ARBA" id="ARBA00022692"/>
    </source>
</evidence>
<dbReference type="GO" id="GO:0050071">
    <property type="term" value="F:phosphatidylglycerol lysyltransferase activity"/>
    <property type="evidence" value="ECO:0007669"/>
    <property type="project" value="UniProtKB-EC"/>
</dbReference>
<proteinExistence type="inferred from homology"/>
<sequence>MKKNPKTRLILNLIFLIIIFLLLFLSFKGSLTEIFQGVMETEKHLLALVLLLGSLYILAEGFNYRLLCRPFRESFTYLDGLFTFTYGAFYRVITFGTGTLVAEILYLNKRQLKTTQSMGIMTIHMVLYKLGILVFSVVGFIWQYDYLKSHVAYTIPFMIYGLLATCLVVFGLLFVSLNEVVHQKLVSYLKKWMKKLAWRERLALIASKLEAFRVTIHTLLAEPRLMIELVLYNIVRLLPWYSIPYVLLQQHPTIHYAQSIALISMISVLAGMLPSPAGIGSFEFVYLLLMTPLVGKIDAASSLLVYRFATYVFPALIGLLYTLYDKQKEIRSEMKEIQKKNQ</sequence>
<dbReference type="GO" id="GO:0046677">
    <property type="term" value="P:response to antibiotic"/>
    <property type="evidence" value="ECO:0007669"/>
    <property type="project" value="UniProtKB-KW"/>
</dbReference>
<comment type="subcellular location">
    <subcellularLocation>
        <location evidence="1 6">Cell membrane</location>
        <topology evidence="1 6">Multi-pass membrane protein</topology>
    </subcellularLocation>
</comment>
<keyword evidence="3 6" id="KW-0812">Transmembrane</keyword>
<keyword evidence="6" id="KW-0046">Antibiotic resistance</keyword>
<feature type="transmembrane region" description="Helical" evidence="6">
    <location>
        <begin position="6"/>
        <end position="25"/>
    </location>
</feature>
<dbReference type="GO" id="GO:0006629">
    <property type="term" value="P:lipid metabolic process"/>
    <property type="evidence" value="ECO:0007669"/>
    <property type="project" value="UniProtKB-KW"/>
</dbReference>
<evidence type="ECO:0000256" key="4">
    <source>
        <dbReference type="ARBA" id="ARBA00022989"/>
    </source>
</evidence>
<comment type="caution">
    <text evidence="7">The sequence shown here is derived from an EMBL/GenBank/DDBJ whole genome shotgun (WGS) entry which is preliminary data.</text>
</comment>
<keyword evidence="6" id="KW-0443">Lipid metabolism</keyword>
<dbReference type="OrthoDB" id="1770457at2"/>
<keyword evidence="5 6" id="KW-0472">Membrane</keyword>
<dbReference type="PANTHER" id="PTHR37693:SF1">
    <property type="entry name" value="INTEGRAL MEMBRANE PROTEIN"/>
    <property type="match status" value="1"/>
</dbReference>
<evidence type="ECO:0000313" key="8">
    <source>
        <dbReference type="Proteomes" id="UP000277864"/>
    </source>
</evidence>
<dbReference type="PANTHER" id="PTHR37693">
    <property type="entry name" value="PHOSPHATIDYLGLYCEROL LYSYLTRANSFERASE"/>
    <property type="match status" value="1"/>
</dbReference>
<evidence type="ECO:0000256" key="6">
    <source>
        <dbReference type="RuleBase" id="RU363042"/>
    </source>
</evidence>
<dbReference type="EC" id="2.3.2.3" evidence="6"/>
<feature type="transmembrane region" description="Helical" evidence="6">
    <location>
        <begin position="126"/>
        <end position="145"/>
    </location>
</feature>
<comment type="catalytic activity">
    <reaction evidence="6">
        <text>L-lysyl-tRNA(Lys) + a 1,2-diacyl-sn-glycero-3-phospho-(1'-sn-glycerol) = a 1,2-diacyl-sn-glycero-3-phospho-1'-(3'-O-L-lysyl)-sn-glycerol + tRNA(Lys)</text>
        <dbReference type="Rhea" id="RHEA:10668"/>
        <dbReference type="Rhea" id="RHEA-COMP:9696"/>
        <dbReference type="Rhea" id="RHEA-COMP:9697"/>
        <dbReference type="ChEBI" id="CHEBI:64716"/>
        <dbReference type="ChEBI" id="CHEBI:75792"/>
        <dbReference type="ChEBI" id="CHEBI:78442"/>
        <dbReference type="ChEBI" id="CHEBI:78529"/>
        <dbReference type="EC" id="2.3.2.3"/>
    </reaction>
</comment>
<feature type="transmembrane region" description="Helical" evidence="6">
    <location>
        <begin position="84"/>
        <end position="106"/>
    </location>
</feature>